<dbReference type="VEuPathDB" id="PiroplasmaDB:TpMuguga_01g00435"/>
<evidence type="ECO:0000313" key="2">
    <source>
        <dbReference type="Proteomes" id="UP000001949"/>
    </source>
</evidence>
<dbReference type="KEGG" id="tpv:TP01_0435"/>
<protein>
    <submittedName>
        <fullName evidence="1">Uncharacterized protein</fullName>
    </submittedName>
</protein>
<dbReference type="RefSeq" id="XP_765962.1">
    <property type="nucleotide sequence ID" value="XM_760869.1"/>
</dbReference>
<keyword evidence="2" id="KW-1185">Reference proteome</keyword>
<dbReference type="AlphaFoldDB" id="Q4N8M9"/>
<dbReference type="Proteomes" id="UP000001949">
    <property type="component" value="Unassembled WGS sequence"/>
</dbReference>
<dbReference type="EMBL" id="AAGK01000001">
    <property type="protein sequence ID" value="EAN33679.1"/>
    <property type="molecule type" value="Genomic_DNA"/>
</dbReference>
<proteinExistence type="predicted"/>
<sequence>MFNCDRSHALIYSQKFNTRDQISKSKLWNLEEKVKITSNSVKFSITFDNIYEYVLKYCDFCDERIKCRDDDVYNYYPEVGTITLRAFELEKIKYYIPLDSKLLVKAKGINCQE</sequence>
<organism evidence="1 2">
    <name type="scientific">Theileria parva</name>
    <name type="common">East coast fever infection agent</name>
    <dbReference type="NCBI Taxonomy" id="5875"/>
    <lineage>
        <taxon>Eukaryota</taxon>
        <taxon>Sar</taxon>
        <taxon>Alveolata</taxon>
        <taxon>Apicomplexa</taxon>
        <taxon>Aconoidasida</taxon>
        <taxon>Piroplasmida</taxon>
        <taxon>Theileriidae</taxon>
        <taxon>Theileria</taxon>
    </lineage>
</organism>
<name>Q4N8M9_THEPA</name>
<accession>Q4N8M9</accession>
<comment type="caution">
    <text evidence="1">The sequence shown here is derived from an EMBL/GenBank/DDBJ whole genome shotgun (WGS) entry which is preliminary data.</text>
</comment>
<gene>
    <name evidence="1" type="ordered locus">TP01_0435</name>
</gene>
<dbReference type="GeneID" id="3502428"/>
<reference evidence="1 2" key="1">
    <citation type="journal article" date="2005" name="Science">
        <title>Genome sequence of Theileria parva, a bovine pathogen that transforms lymphocytes.</title>
        <authorList>
            <person name="Gardner M.J."/>
            <person name="Bishop R."/>
            <person name="Shah T."/>
            <person name="de Villiers E.P."/>
            <person name="Carlton J.M."/>
            <person name="Hall N."/>
            <person name="Ren Q."/>
            <person name="Paulsen I.T."/>
            <person name="Pain A."/>
            <person name="Berriman M."/>
            <person name="Wilson R.J.M."/>
            <person name="Sato S."/>
            <person name="Ralph S.A."/>
            <person name="Mann D.J."/>
            <person name="Xiong Z."/>
            <person name="Shallom S.J."/>
            <person name="Weidman J."/>
            <person name="Jiang L."/>
            <person name="Lynn J."/>
            <person name="Weaver B."/>
            <person name="Shoaibi A."/>
            <person name="Domingo A.R."/>
            <person name="Wasawo D."/>
            <person name="Crabtree J."/>
            <person name="Wortman J.R."/>
            <person name="Haas B."/>
            <person name="Angiuoli S.V."/>
            <person name="Creasy T.H."/>
            <person name="Lu C."/>
            <person name="Suh B."/>
            <person name="Silva J.C."/>
            <person name="Utterback T.R."/>
            <person name="Feldblyum T.V."/>
            <person name="Pertea M."/>
            <person name="Allen J."/>
            <person name="Nierman W.C."/>
            <person name="Taracha E.L.N."/>
            <person name="Salzberg S.L."/>
            <person name="White O.R."/>
            <person name="Fitzhugh H.A."/>
            <person name="Morzaria S."/>
            <person name="Venter J.C."/>
            <person name="Fraser C.M."/>
            <person name="Nene V."/>
        </authorList>
    </citation>
    <scope>NUCLEOTIDE SEQUENCE [LARGE SCALE GENOMIC DNA]</scope>
    <source>
        <strain evidence="1 2">Muguga</strain>
    </source>
</reference>
<dbReference type="InParanoid" id="Q4N8M9"/>
<evidence type="ECO:0000313" key="1">
    <source>
        <dbReference type="EMBL" id="EAN33679.1"/>
    </source>
</evidence>